<evidence type="ECO:0000256" key="1">
    <source>
        <dbReference type="SAM" id="Phobius"/>
    </source>
</evidence>
<dbReference type="Gene3D" id="3.40.525.10">
    <property type="entry name" value="CRAL-TRIO lipid binding domain"/>
    <property type="match status" value="1"/>
</dbReference>
<dbReference type="InterPro" id="IPR036273">
    <property type="entry name" value="CRAL/TRIO_N_dom_sf"/>
</dbReference>
<dbReference type="SUPFAM" id="SSF49354">
    <property type="entry name" value="PapD-like"/>
    <property type="match status" value="1"/>
</dbReference>
<dbReference type="PROSITE" id="PS50191">
    <property type="entry name" value="CRAL_TRIO"/>
    <property type="match status" value="1"/>
</dbReference>
<feature type="domain" description="MSP" evidence="3">
    <location>
        <begin position="282"/>
        <end position="401"/>
    </location>
</feature>
<keyword evidence="1" id="KW-0472">Membrane</keyword>
<sequence>MTVEVTLKQIQDLRTNFLKELENRGECSVHPDDLERIKSGDEWLQRFLLHHDAREKEAYDMLWEAVVWRKEFKTNEINESNVNLDFLKEGIFFYHGRDKEGCLLFIFKAKKHVKGQYDFEDVKRAVIYWLERMERYDKGKPVSLFFDMEGCGVSTVDMDIIKYIIHVFKNYYPNFLNYIIILEMAWILNALFKVIKTMLPEKAVERIKMIKKPDLKSYVDPDQSLKCWGGNDNYVFVFEPEEREVSHSTTIINNKKVHFADGSPNTETSTSYADQSESGGSALKVTPASIITFVKEGTELVSTLELHNTDKEIIFSYKMKTTSPEKFRVRPSAGCLPPGGSATVSVTLLHGFQLGGLSRDKFLIMSMPVDSVDLSPQELIELWKNTSNKSISEHRLRCSQGDQLVKNGSAIPSHTQLDGDKPQLTQISNKLLQLSNCQSELHVVVKRTQQLQWIMMFLVVCLGLLTLYVFKNAVYDRPGFCYKDRRDEDVDL</sequence>
<evidence type="ECO:0000259" key="3">
    <source>
        <dbReference type="PROSITE" id="PS50202"/>
    </source>
</evidence>
<feature type="domain" description="CRAL-TRIO" evidence="2">
    <location>
        <begin position="79"/>
        <end position="236"/>
    </location>
</feature>
<dbReference type="SMART" id="SM00516">
    <property type="entry name" value="SEC14"/>
    <property type="match status" value="1"/>
</dbReference>
<dbReference type="InterPro" id="IPR000535">
    <property type="entry name" value="MSP_dom"/>
</dbReference>
<dbReference type="InterPro" id="IPR013783">
    <property type="entry name" value="Ig-like_fold"/>
</dbReference>
<protein>
    <recommendedName>
        <fullName evidence="5">MSP domain-containing protein</fullName>
    </recommendedName>
</protein>
<evidence type="ECO:0000313" key="4">
    <source>
        <dbReference type="EMBL" id="JAV91134.1"/>
    </source>
</evidence>
<dbReference type="CDD" id="cd00170">
    <property type="entry name" value="SEC14"/>
    <property type="match status" value="1"/>
</dbReference>
<keyword evidence="1" id="KW-0812">Transmembrane</keyword>
<dbReference type="GO" id="GO:0140284">
    <property type="term" value="C:endoplasmic reticulum-endosome membrane contact site"/>
    <property type="evidence" value="ECO:0007669"/>
    <property type="project" value="TreeGrafter"/>
</dbReference>
<dbReference type="PANTHER" id="PTHR46384">
    <property type="entry name" value="MOTILE SPERM DOMAIN-CONTAINING PROTEIN 2"/>
    <property type="match status" value="1"/>
</dbReference>
<proteinExistence type="predicted"/>
<name>A0A1Y1MZQ2_PHOPY</name>
<organism evidence="4">
    <name type="scientific">Photinus pyralis</name>
    <name type="common">Common eastern firefly</name>
    <name type="synonym">Lampyris pyralis</name>
    <dbReference type="NCBI Taxonomy" id="7054"/>
    <lineage>
        <taxon>Eukaryota</taxon>
        <taxon>Metazoa</taxon>
        <taxon>Ecdysozoa</taxon>
        <taxon>Arthropoda</taxon>
        <taxon>Hexapoda</taxon>
        <taxon>Insecta</taxon>
        <taxon>Pterygota</taxon>
        <taxon>Neoptera</taxon>
        <taxon>Endopterygota</taxon>
        <taxon>Coleoptera</taxon>
        <taxon>Polyphaga</taxon>
        <taxon>Elateriformia</taxon>
        <taxon>Elateroidea</taxon>
        <taxon>Lampyridae</taxon>
        <taxon>Lampyrinae</taxon>
        <taxon>Photinus</taxon>
    </lineage>
</organism>
<dbReference type="Pfam" id="PF00635">
    <property type="entry name" value="Motile_Sperm"/>
    <property type="match status" value="1"/>
</dbReference>
<accession>A0A1Y1MZQ2</accession>
<dbReference type="InterPro" id="IPR008962">
    <property type="entry name" value="PapD-like_sf"/>
</dbReference>
<dbReference type="GO" id="GO:0012505">
    <property type="term" value="C:endomembrane system"/>
    <property type="evidence" value="ECO:0007669"/>
    <property type="project" value="TreeGrafter"/>
</dbReference>
<dbReference type="Gene3D" id="2.60.40.10">
    <property type="entry name" value="Immunoglobulins"/>
    <property type="match status" value="1"/>
</dbReference>
<dbReference type="Pfam" id="PF00650">
    <property type="entry name" value="CRAL_TRIO"/>
    <property type="match status" value="1"/>
</dbReference>
<evidence type="ECO:0008006" key="5">
    <source>
        <dbReference type="Google" id="ProtNLM"/>
    </source>
</evidence>
<dbReference type="InterPro" id="IPR036865">
    <property type="entry name" value="CRAL-TRIO_dom_sf"/>
</dbReference>
<dbReference type="SUPFAM" id="SSF46938">
    <property type="entry name" value="CRAL/TRIO N-terminal domain"/>
    <property type="match status" value="1"/>
</dbReference>
<reference evidence="4" key="1">
    <citation type="journal article" date="2016" name="Sci. Rep.">
        <title>Molecular characterization of firefly nuptial gifts: a multi-omics approach sheds light on postcopulatory sexual selection.</title>
        <authorList>
            <person name="Al-Wathiqui N."/>
            <person name="Fallon T.R."/>
            <person name="South A."/>
            <person name="Weng J.K."/>
            <person name="Lewis S.M."/>
        </authorList>
    </citation>
    <scope>NUCLEOTIDE SEQUENCE</scope>
</reference>
<dbReference type="PROSITE" id="PS50202">
    <property type="entry name" value="MSP"/>
    <property type="match status" value="1"/>
</dbReference>
<keyword evidence="1" id="KW-1133">Transmembrane helix</keyword>
<dbReference type="InterPro" id="IPR001251">
    <property type="entry name" value="CRAL-TRIO_dom"/>
</dbReference>
<dbReference type="EMBL" id="GEZM01016826">
    <property type="protein sequence ID" value="JAV91134.1"/>
    <property type="molecule type" value="Transcribed_RNA"/>
</dbReference>
<dbReference type="SUPFAM" id="SSF52087">
    <property type="entry name" value="CRAL/TRIO domain"/>
    <property type="match status" value="1"/>
</dbReference>
<dbReference type="PANTHER" id="PTHR46384:SF1">
    <property type="entry name" value="MOTILE SPERM DOMAIN-CONTAINING PROTEIN 2"/>
    <property type="match status" value="1"/>
</dbReference>
<dbReference type="AlphaFoldDB" id="A0A1Y1MZQ2"/>
<evidence type="ECO:0000259" key="2">
    <source>
        <dbReference type="PROSITE" id="PS50191"/>
    </source>
</evidence>
<feature type="transmembrane region" description="Helical" evidence="1">
    <location>
        <begin position="451"/>
        <end position="470"/>
    </location>
</feature>
<dbReference type="InterPro" id="IPR053012">
    <property type="entry name" value="ER-organelle_contact"/>
</dbReference>